<dbReference type="PANTHER" id="PTHR10668:SF103">
    <property type="entry name" value="PYRIDINE NUCLEOTIDE-DISULFIDE OXIDOREDUCTASE DOMAIN-CONTAINING PROTEIN 2"/>
    <property type="match status" value="1"/>
</dbReference>
<dbReference type="GO" id="GO:0016491">
    <property type="term" value="F:oxidoreductase activity"/>
    <property type="evidence" value="ECO:0007669"/>
    <property type="project" value="InterPro"/>
</dbReference>
<dbReference type="PRINTS" id="PR00419">
    <property type="entry name" value="ADXRDTASE"/>
</dbReference>
<evidence type="ECO:0000313" key="6">
    <source>
        <dbReference type="Proteomes" id="UP000570166"/>
    </source>
</evidence>
<accession>A0A838L652</accession>
<dbReference type="Gene3D" id="3.50.50.60">
    <property type="entry name" value="FAD/NAD(P)-binding domain"/>
    <property type="match status" value="2"/>
</dbReference>
<dbReference type="PANTHER" id="PTHR10668">
    <property type="entry name" value="PHYTOENE DEHYDROGENASE"/>
    <property type="match status" value="1"/>
</dbReference>
<name>A0A838L652_9SPHN</name>
<comment type="subunit">
    <text evidence="2">Interacts with COX5B; this interaction may contribute to localize PYROXD2 to the inner face of the inner mitochondrial membrane.</text>
</comment>
<dbReference type="InterPro" id="IPR002937">
    <property type="entry name" value="Amino_oxidase"/>
</dbReference>
<reference evidence="5 6" key="1">
    <citation type="submission" date="2020-07" db="EMBL/GenBank/DDBJ databases">
        <authorList>
            <person name="Sun Q."/>
        </authorList>
    </citation>
    <scope>NUCLEOTIDE SEQUENCE [LARGE SCALE GENOMIC DNA]</scope>
    <source>
        <strain evidence="5 6">CGMCC 1.13654</strain>
    </source>
</reference>
<dbReference type="Proteomes" id="UP000570166">
    <property type="component" value="Unassembled WGS sequence"/>
</dbReference>
<sequence length="526" mass="56266">MSDEFDVVIVGAGHNGMAAAGYLSRAGKRVVVVERLGKVGGMTSSGYLIPEAPEHLVTPCAVELLFVRGTGLIEDLELPKYGLRTIDPDPSYAYLHPDGSSIAIFRDARRTAEDMARLNRNDGKAYLKFVELLDALMDIGFPMMKAEPGRPDRANLGKMIGALVRNRKLREELTILANGTSDQIACEWFEHPASIALLTGIAAGAGPIDEDGNSAAYMILSVLHRLGTGKPVGSLQTFADAMKNSIEASGATIMLNTPVAEIIIDDGAARGIRLEDGRVLRAPAVIATCDPQTMIELTTPGQVERRLVQRIEHAPVSRWGGAPLLANIAMSGQLTLKKHQDLRHDDADLNKAVGLIGTPEEVREAFAATRRGDIPVRHAVSVTPMSNIDPSQAPSGGSVAYVYLPSMVVDAREGWSPALKDETMASIIDHMSEFYDGLQTEIGRWVETPREREIRLNATNGCVTHIDFGSMRSGTKRPAVGFGGPKPAIPGLFIGGAGAHPGGGISGIPGKVAATRAQRLLKKIKR</sequence>
<dbReference type="Pfam" id="PF01593">
    <property type="entry name" value="Amino_oxidase"/>
    <property type="match status" value="1"/>
</dbReference>
<dbReference type="InterPro" id="IPR036188">
    <property type="entry name" value="FAD/NAD-bd_sf"/>
</dbReference>
<evidence type="ECO:0000256" key="3">
    <source>
        <dbReference type="ARBA" id="ARBA00040298"/>
    </source>
</evidence>
<evidence type="ECO:0000259" key="4">
    <source>
        <dbReference type="Pfam" id="PF01593"/>
    </source>
</evidence>
<organism evidence="5 6">
    <name type="scientific">Sphingomonas chungangi</name>
    <dbReference type="NCBI Taxonomy" id="2683589"/>
    <lineage>
        <taxon>Bacteria</taxon>
        <taxon>Pseudomonadati</taxon>
        <taxon>Pseudomonadota</taxon>
        <taxon>Alphaproteobacteria</taxon>
        <taxon>Sphingomonadales</taxon>
        <taxon>Sphingomonadaceae</taxon>
        <taxon>Sphingomonas</taxon>
    </lineage>
</organism>
<evidence type="ECO:0000256" key="1">
    <source>
        <dbReference type="ARBA" id="ARBA00037217"/>
    </source>
</evidence>
<feature type="domain" description="Amine oxidase" evidence="4">
    <location>
        <begin position="16"/>
        <end position="436"/>
    </location>
</feature>
<dbReference type="AlphaFoldDB" id="A0A838L652"/>
<proteinExistence type="predicted"/>
<keyword evidence="6" id="KW-1185">Reference proteome</keyword>
<comment type="function">
    <text evidence="1">Probable oxidoreductase that may play a role as regulator of mitochondrial function.</text>
</comment>
<gene>
    <name evidence="5" type="ORF">HZF05_05995</name>
</gene>
<dbReference type="SUPFAM" id="SSF51905">
    <property type="entry name" value="FAD/NAD(P)-binding domain"/>
    <property type="match status" value="1"/>
</dbReference>
<evidence type="ECO:0000256" key="2">
    <source>
        <dbReference type="ARBA" id="ARBA00038825"/>
    </source>
</evidence>
<protein>
    <recommendedName>
        <fullName evidence="3">Pyridine nucleotide-disulfide oxidoreductase domain-containing protein 2</fullName>
    </recommendedName>
</protein>
<comment type="caution">
    <text evidence="5">The sequence shown here is derived from an EMBL/GenBank/DDBJ whole genome shotgun (WGS) entry which is preliminary data.</text>
</comment>
<dbReference type="EMBL" id="JACEIB010000003">
    <property type="protein sequence ID" value="MBA2933646.1"/>
    <property type="molecule type" value="Genomic_DNA"/>
</dbReference>
<dbReference type="RefSeq" id="WP_160363461.1">
    <property type="nucleotide sequence ID" value="NZ_JACEIB010000003.1"/>
</dbReference>
<evidence type="ECO:0000313" key="5">
    <source>
        <dbReference type="EMBL" id="MBA2933646.1"/>
    </source>
</evidence>